<dbReference type="PROSITE" id="PS51384">
    <property type="entry name" value="FAD_FR"/>
    <property type="match status" value="1"/>
</dbReference>
<organism evidence="2 3">
    <name type="scientific">Cadophora malorum</name>
    <dbReference type="NCBI Taxonomy" id="108018"/>
    <lineage>
        <taxon>Eukaryota</taxon>
        <taxon>Fungi</taxon>
        <taxon>Dikarya</taxon>
        <taxon>Ascomycota</taxon>
        <taxon>Pezizomycotina</taxon>
        <taxon>Leotiomycetes</taxon>
        <taxon>Helotiales</taxon>
        <taxon>Ploettnerulaceae</taxon>
        <taxon>Cadophora</taxon>
    </lineage>
</organism>
<sequence length="618" mass="67722">MAFGSRGLPWNEGEKEMHRIMHVSGQGNPNSPFLSPGAGYMIQGAPLLALGTLDDQDRPWTTIWGGDPGFGRPVAKNVIGVKTVVDRRFDPVVEALLGGADEGEIVREEGDGRMVGGLTIDLESRMRVKLHGHMIAGAMEGNGDGEKGVAKAQLVVSINKSVGNCPKYLNSKRIIPFTPKPRLVSDSPKLPPEALALLEKADMFFMSSSDGAEDVDTNHRGGPAGFVRLISNDESGAVIVYPEYSGNRMYETLGNLKMNPLAGITVPDFDTGDVLYMTGKTEILIGKEASSVLLRSNLAVKLAVTSARFVEKGLTFKGIPEESSPYNPPVRYAANEKIAHINVTSEQLNYATLLSTTKLTPTISRFRFRIEDPSSIATWKPGQYATLAFEDYLDQGYSHMRDEDPQSLNDDFMRTFTVSSPPPTSAQTSVSEIADNEFELTIRKVGRVTNFLFEQQRRSNLRGGFKVPLKGFGGEFHFPKKEAGVIIPVIAGGIGITPLLGQFDSMDVKQLRLLWGVGIEDIGLVADTLERYPQLIEATTIFLSGEDASLGVKGLKLLKEVVDSGVKIERRRVSEEDVARVNEEVGVDEWYMCVGPRLKSQVLNWLAGRRVVYEDFGY</sequence>
<dbReference type="SUPFAM" id="SSF63380">
    <property type="entry name" value="Riboflavin synthase domain-like"/>
    <property type="match status" value="1"/>
</dbReference>
<accession>A0A8H7SZW6</accession>
<dbReference type="InterPro" id="IPR017927">
    <property type="entry name" value="FAD-bd_FR_type"/>
</dbReference>
<dbReference type="InterPro" id="IPR017938">
    <property type="entry name" value="Riboflavin_synthase-like_b-brl"/>
</dbReference>
<dbReference type="InterPro" id="IPR039261">
    <property type="entry name" value="FNR_nucleotide-bd"/>
</dbReference>
<gene>
    <name evidence="2" type="ORF">IFR04_014953</name>
</gene>
<dbReference type="SUPFAM" id="SSF52343">
    <property type="entry name" value="Ferredoxin reductase-like, C-terminal NADP-linked domain"/>
    <property type="match status" value="1"/>
</dbReference>
<protein>
    <recommendedName>
        <fullName evidence="1">FAD-binding FR-type domain-containing protein</fullName>
    </recommendedName>
</protein>
<dbReference type="Proteomes" id="UP000664132">
    <property type="component" value="Unassembled WGS sequence"/>
</dbReference>
<dbReference type="PANTHER" id="PTHR42815">
    <property type="entry name" value="FAD-BINDING, PUTATIVE (AFU_ORTHOLOGUE AFUA_6G07600)-RELATED"/>
    <property type="match status" value="1"/>
</dbReference>
<dbReference type="GO" id="GO:0016491">
    <property type="term" value="F:oxidoreductase activity"/>
    <property type="evidence" value="ECO:0007669"/>
    <property type="project" value="InterPro"/>
</dbReference>
<feature type="domain" description="FAD-binding FR-type" evidence="1">
    <location>
        <begin position="346"/>
        <end position="479"/>
    </location>
</feature>
<evidence type="ECO:0000313" key="3">
    <source>
        <dbReference type="Proteomes" id="UP000664132"/>
    </source>
</evidence>
<dbReference type="InterPro" id="IPR012349">
    <property type="entry name" value="Split_barrel_FMN-bd"/>
</dbReference>
<dbReference type="OrthoDB" id="436496at2759"/>
<evidence type="ECO:0000313" key="2">
    <source>
        <dbReference type="EMBL" id="KAG4411915.1"/>
    </source>
</evidence>
<dbReference type="PANTHER" id="PTHR42815:SF2">
    <property type="entry name" value="FAD-BINDING, PUTATIVE (AFU_ORTHOLOGUE AFUA_6G07600)-RELATED"/>
    <property type="match status" value="1"/>
</dbReference>
<dbReference type="AlphaFoldDB" id="A0A8H7SZW6"/>
<dbReference type="EMBL" id="JAFJYH010000428">
    <property type="protein sequence ID" value="KAG4411915.1"/>
    <property type="molecule type" value="Genomic_DNA"/>
</dbReference>
<reference evidence="2" key="1">
    <citation type="submission" date="2021-02" db="EMBL/GenBank/DDBJ databases">
        <title>Genome sequence Cadophora malorum strain M34.</title>
        <authorList>
            <person name="Stefanovic E."/>
            <person name="Vu D."/>
            <person name="Scully C."/>
            <person name="Dijksterhuis J."/>
            <person name="Roader J."/>
            <person name="Houbraken J."/>
        </authorList>
    </citation>
    <scope>NUCLEOTIDE SEQUENCE</scope>
    <source>
        <strain evidence="2">M34</strain>
    </source>
</reference>
<comment type="caution">
    <text evidence="2">The sequence shown here is derived from an EMBL/GenBank/DDBJ whole genome shotgun (WGS) entry which is preliminary data.</text>
</comment>
<name>A0A8H7SZW6_9HELO</name>
<keyword evidence="3" id="KW-1185">Reference proteome</keyword>
<dbReference type="Gene3D" id="2.40.30.10">
    <property type="entry name" value="Translation factors"/>
    <property type="match status" value="1"/>
</dbReference>
<dbReference type="Gene3D" id="2.30.110.10">
    <property type="entry name" value="Electron Transport, Fmn-binding Protein, Chain A"/>
    <property type="match status" value="1"/>
</dbReference>
<proteinExistence type="predicted"/>
<evidence type="ECO:0000259" key="1">
    <source>
        <dbReference type="PROSITE" id="PS51384"/>
    </source>
</evidence>